<dbReference type="PANTHER" id="PTHR36933">
    <property type="entry name" value="SLL0788 PROTEIN"/>
    <property type="match status" value="1"/>
</dbReference>
<keyword evidence="1" id="KW-0732">Signal</keyword>
<dbReference type="EMBL" id="SGWW01000003">
    <property type="protein sequence ID" value="RZS56426.1"/>
    <property type="molecule type" value="Genomic_DNA"/>
</dbReference>
<keyword evidence="4" id="KW-1185">Reference proteome</keyword>
<dbReference type="OrthoDB" id="26872at2"/>
<dbReference type="Proteomes" id="UP000293519">
    <property type="component" value="Unassembled WGS sequence"/>
</dbReference>
<dbReference type="InterPro" id="IPR005183">
    <property type="entry name" value="DUF305_CopM-like"/>
</dbReference>
<protein>
    <submittedName>
        <fullName evidence="3">Uncharacterized protein (DUF305 family)</fullName>
    </submittedName>
</protein>
<dbReference type="PANTHER" id="PTHR36933:SF1">
    <property type="entry name" value="SLL0788 PROTEIN"/>
    <property type="match status" value="1"/>
</dbReference>
<feature type="domain" description="DUF305" evidence="2">
    <location>
        <begin position="47"/>
        <end position="193"/>
    </location>
</feature>
<evidence type="ECO:0000256" key="1">
    <source>
        <dbReference type="SAM" id="SignalP"/>
    </source>
</evidence>
<dbReference type="Gene3D" id="1.20.1260.10">
    <property type="match status" value="1"/>
</dbReference>
<dbReference type="RefSeq" id="WP_130485673.1">
    <property type="nucleotide sequence ID" value="NZ_SGWW01000003.1"/>
</dbReference>
<reference evidence="3 4" key="1">
    <citation type="journal article" date="2015" name="Stand. Genomic Sci.">
        <title>Genomic Encyclopedia of Bacterial and Archaeal Type Strains, Phase III: the genomes of soil and plant-associated and newly described type strains.</title>
        <authorList>
            <person name="Whitman W.B."/>
            <person name="Woyke T."/>
            <person name="Klenk H.P."/>
            <person name="Zhou Y."/>
            <person name="Lilburn T.G."/>
            <person name="Beck B.J."/>
            <person name="De Vos P."/>
            <person name="Vandamme P."/>
            <person name="Eisen J.A."/>
            <person name="Garrity G."/>
            <person name="Hugenholtz P."/>
            <person name="Kyrpides N.C."/>
        </authorList>
    </citation>
    <scope>NUCLEOTIDE SEQUENCE [LARGE SCALE GENOMIC DNA]</scope>
    <source>
        <strain evidence="3 4">CV2</strain>
    </source>
</reference>
<dbReference type="PROSITE" id="PS51257">
    <property type="entry name" value="PROKAR_LIPOPROTEIN"/>
    <property type="match status" value="1"/>
</dbReference>
<gene>
    <name evidence="3" type="ORF">EV141_1890</name>
</gene>
<evidence type="ECO:0000313" key="3">
    <source>
        <dbReference type="EMBL" id="RZS56426.1"/>
    </source>
</evidence>
<sequence>MRSTRFTTALALASALALTPTLAACSTPQVDAPSASSPANASVSPADVMFVQMMIPHHEQAVEMSTIMLDKEALPGEVRELAQQIADEQEPEIAQMRAWLDDWGMPEMGGMGGHGGHGGMDGMLTDDQLDELRAASGDEAVTLFLEQMILHHEGAIDMARDVIDDGQHADVRELAEGMIAAQQAEIDLMTEWLAR</sequence>
<accession>A0A4Q7LP02</accession>
<evidence type="ECO:0000259" key="2">
    <source>
        <dbReference type="Pfam" id="PF03713"/>
    </source>
</evidence>
<proteinExistence type="predicted"/>
<evidence type="ECO:0000313" key="4">
    <source>
        <dbReference type="Proteomes" id="UP000293519"/>
    </source>
</evidence>
<feature type="chain" id="PRO_5020258316" evidence="1">
    <location>
        <begin position="24"/>
        <end position="195"/>
    </location>
</feature>
<feature type="signal peptide" evidence="1">
    <location>
        <begin position="1"/>
        <end position="23"/>
    </location>
</feature>
<dbReference type="Pfam" id="PF03713">
    <property type="entry name" value="DUF305"/>
    <property type="match status" value="1"/>
</dbReference>
<comment type="caution">
    <text evidence="3">The sequence shown here is derived from an EMBL/GenBank/DDBJ whole genome shotgun (WGS) entry which is preliminary data.</text>
</comment>
<dbReference type="InterPro" id="IPR012347">
    <property type="entry name" value="Ferritin-like"/>
</dbReference>
<dbReference type="AlphaFoldDB" id="A0A4Q7LP02"/>
<name>A0A4Q7LP02_9MICO</name>
<organism evidence="3 4">
    <name type="scientific">Microcella putealis</name>
    <dbReference type="NCBI Taxonomy" id="337005"/>
    <lineage>
        <taxon>Bacteria</taxon>
        <taxon>Bacillati</taxon>
        <taxon>Actinomycetota</taxon>
        <taxon>Actinomycetes</taxon>
        <taxon>Micrococcales</taxon>
        <taxon>Microbacteriaceae</taxon>
        <taxon>Microcella</taxon>
    </lineage>
</organism>